<organism evidence="1 2">
    <name type="scientific">Paludisphaera mucosa</name>
    <dbReference type="NCBI Taxonomy" id="3030827"/>
    <lineage>
        <taxon>Bacteria</taxon>
        <taxon>Pseudomonadati</taxon>
        <taxon>Planctomycetota</taxon>
        <taxon>Planctomycetia</taxon>
        <taxon>Isosphaerales</taxon>
        <taxon>Isosphaeraceae</taxon>
        <taxon>Paludisphaera</taxon>
    </lineage>
</organism>
<reference evidence="1 2" key="1">
    <citation type="submission" date="2023-03" db="EMBL/GenBank/DDBJ databases">
        <title>Paludisphaera mucosa sp. nov. a novel planctomycete from northern fen.</title>
        <authorList>
            <person name="Ivanova A."/>
        </authorList>
    </citation>
    <scope>NUCLEOTIDE SEQUENCE [LARGE SCALE GENOMIC DNA]</scope>
    <source>
        <strain evidence="1 2">Pla2</strain>
    </source>
</reference>
<dbReference type="PANTHER" id="PTHR37833:SF1">
    <property type="entry name" value="SIGNAL PEPTIDE PROTEIN"/>
    <property type="match status" value="1"/>
</dbReference>
<dbReference type="EMBL" id="JARRAG010000002">
    <property type="protein sequence ID" value="MDG3006730.1"/>
    <property type="molecule type" value="Genomic_DNA"/>
</dbReference>
<dbReference type="PANTHER" id="PTHR37833">
    <property type="entry name" value="LIPOPROTEIN-RELATED"/>
    <property type="match status" value="1"/>
</dbReference>
<sequence>MLRWVILVVVVVGLAAGSTVLMNATPTSTPWNLPVAPVKTGPAPKAVVDGDLTWEFGEMGQQATGRRTWKLTNKGEADLEIWKGTSTCMCTVAKLRKEGDKLVLKPGESTEIDIEFKTNFVTGDFHKGANIETNDPDHPTFPLFVHGKINPPVVVIPGDTIDLRSVSSDDPKSVFVAVYSPDRPETKITEVNTSRPEFFKTDVVPMSESELASGKLKAGYKVNLNLQPGFPIGHMREEVVIHTDHPHRPEIKLTVVGAVSGPISVVPDRVRMVTVKSKEGASAEVTLLVRGGKEANFTVAQKPDKIDVSVEPADAGGVKGRYRLKVNVPKGTPPGLIDGEIVLKTDMASVGELKVPVSFLVGSN</sequence>
<dbReference type="RefSeq" id="WP_277863023.1">
    <property type="nucleotide sequence ID" value="NZ_JARRAG010000002.1"/>
</dbReference>
<protein>
    <submittedName>
        <fullName evidence="1">DUF1573 domain-containing protein</fullName>
    </submittedName>
</protein>
<keyword evidence="2" id="KW-1185">Reference proteome</keyword>
<evidence type="ECO:0000313" key="1">
    <source>
        <dbReference type="EMBL" id="MDG3006730.1"/>
    </source>
</evidence>
<dbReference type="InterPro" id="IPR013783">
    <property type="entry name" value="Ig-like_fold"/>
</dbReference>
<dbReference type="Proteomes" id="UP001216907">
    <property type="component" value="Unassembled WGS sequence"/>
</dbReference>
<comment type="caution">
    <text evidence="1">The sequence shown here is derived from an EMBL/GenBank/DDBJ whole genome shotgun (WGS) entry which is preliminary data.</text>
</comment>
<proteinExistence type="predicted"/>
<dbReference type="InterPro" id="IPR011467">
    <property type="entry name" value="DUF1573"/>
</dbReference>
<gene>
    <name evidence="1" type="ORF">PZE19_23420</name>
</gene>
<dbReference type="Pfam" id="PF07610">
    <property type="entry name" value="DUF1573"/>
    <property type="match status" value="1"/>
</dbReference>
<name>A0ABT6FH62_9BACT</name>
<evidence type="ECO:0000313" key="2">
    <source>
        <dbReference type="Proteomes" id="UP001216907"/>
    </source>
</evidence>
<accession>A0ABT6FH62</accession>
<dbReference type="Gene3D" id="2.60.40.10">
    <property type="entry name" value="Immunoglobulins"/>
    <property type="match status" value="1"/>
</dbReference>